<feature type="coiled-coil region" evidence="10">
    <location>
        <begin position="59"/>
        <end position="100"/>
    </location>
</feature>
<keyword evidence="5" id="KW-0808">Transferase</keyword>
<dbReference type="PROSITE" id="PS50109">
    <property type="entry name" value="HIS_KIN"/>
    <property type="match status" value="1"/>
</dbReference>
<dbReference type="PANTHER" id="PTHR42878">
    <property type="entry name" value="TWO-COMPONENT HISTIDINE KINASE"/>
    <property type="match status" value="1"/>
</dbReference>
<dbReference type="InterPro" id="IPR036097">
    <property type="entry name" value="HisK_dim/P_sf"/>
</dbReference>
<comment type="subcellular location">
    <subcellularLocation>
        <location evidence="2">Membrane</location>
    </subcellularLocation>
</comment>
<dbReference type="InterPro" id="IPR003661">
    <property type="entry name" value="HisK_dim/P_dom"/>
</dbReference>
<dbReference type="EMBL" id="DWVY01000025">
    <property type="protein sequence ID" value="HJC74331.1"/>
    <property type="molecule type" value="Genomic_DNA"/>
</dbReference>
<keyword evidence="9" id="KW-0902">Two-component regulatory system</keyword>
<evidence type="ECO:0000256" key="6">
    <source>
        <dbReference type="ARBA" id="ARBA00022741"/>
    </source>
</evidence>
<dbReference type="InterPro" id="IPR004358">
    <property type="entry name" value="Sig_transdc_His_kin-like_C"/>
</dbReference>
<dbReference type="Proteomes" id="UP000823902">
    <property type="component" value="Unassembled WGS sequence"/>
</dbReference>
<dbReference type="InterPro" id="IPR036890">
    <property type="entry name" value="HATPase_C_sf"/>
</dbReference>
<dbReference type="Pfam" id="PF00512">
    <property type="entry name" value="HisKA"/>
    <property type="match status" value="1"/>
</dbReference>
<dbReference type="GO" id="GO:0030295">
    <property type="term" value="F:protein kinase activator activity"/>
    <property type="evidence" value="ECO:0007669"/>
    <property type="project" value="TreeGrafter"/>
</dbReference>
<evidence type="ECO:0000256" key="4">
    <source>
        <dbReference type="ARBA" id="ARBA00022553"/>
    </source>
</evidence>
<dbReference type="GO" id="GO:0007234">
    <property type="term" value="P:osmosensory signaling via phosphorelay pathway"/>
    <property type="evidence" value="ECO:0007669"/>
    <property type="project" value="TreeGrafter"/>
</dbReference>
<dbReference type="CDD" id="cd00082">
    <property type="entry name" value="HisKA"/>
    <property type="match status" value="1"/>
</dbReference>
<reference evidence="12" key="2">
    <citation type="submission" date="2021-04" db="EMBL/GenBank/DDBJ databases">
        <authorList>
            <person name="Gilroy R."/>
        </authorList>
    </citation>
    <scope>NUCLEOTIDE SEQUENCE</scope>
    <source>
        <strain evidence="12">CHK196-7946</strain>
    </source>
</reference>
<dbReference type="PRINTS" id="PR00344">
    <property type="entry name" value="BCTRLSENSOR"/>
</dbReference>
<dbReference type="AlphaFoldDB" id="A0A9D2QA44"/>
<dbReference type="CDD" id="cd00075">
    <property type="entry name" value="HATPase"/>
    <property type="match status" value="1"/>
</dbReference>
<evidence type="ECO:0000256" key="3">
    <source>
        <dbReference type="ARBA" id="ARBA00012438"/>
    </source>
</evidence>
<keyword evidence="6" id="KW-0547">Nucleotide-binding</keyword>
<dbReference type="Gene3D" id="3.30.565.10">
    <property type="entry name" value="Histidine kinase-like ATPase, C-terminal domain"/>
    <property type="match status" value="1"/>
</dbReference>
<sequence length="314" mass="35979">MDLTALITFLTGLAAGGSILYIRQRKLRMEELKKAAAMTEAILADRKLSVSSPGDELLLARIENQLVRIQEMLDGRRKEAEESRDEIQKLISEIAHQMRTPLANIESYTCLLRDAVENTETKDEPGKISRERQQYISALEESEKKLHFLVDSFVKMARLEQHIIQIRKDEKDLLKTVQNTFGQIQNRAEEKEIRFQIRMPDQAVCAHDPNWLGEALFNILDNAVKYSAPGCSIEVRLQQNEMFTKFQVRDYGLGIEAGEENQIFRRFYRGSRVTVQEGFGIGLYLAREVIRLHGGFVTAKRMDPGLLIEVNLPI</sequence>
<gene>
    <name evidence="12" type="ORF">H9697_05215</name>
</gene>
<evidence type="ECO:0000256" key="7">
    <source>
        <dbReference type="ARBA" id="ARBA00022777"/>
    </source>
</evidence>
<dbReference type="Pfam" id="PF02518">
    <property type="entry name" value="HATPase_c"/>
    <property type="match status" value="1"/>
</dbReference>
<dbReference type="SMART" id="SM00388">
    <property type="entry name" value="HisKA"/>
    <property type="match status" value="1"/>
</dbReference>
<keyword evidence="10" id="KW-0175">Coiled coil</keyword>
<dbReference type="SUPFAM" id="SSF55874">
    <property type="entry name" value="ATPase domain of HSP90 chaperone/DNA topoisomerase II/histidine kinase"/>
    <property type="match status" value="1"/>
</dbReference>
<evidence type="ECO:0000256" key="9">
    <source>
        <dbReference type="ARBA" id="ARBA00023012"/>
    </source>
</evidence>
<evidence type="ECO:0000256" key="5">
    <source>
        <dbReference type="ARBA" id="ARBA00022679"/>
    </source>
</evidence>
<dbReference type="SUPFAM" id="SSF47384">
    <property type="entry name" value="Homodimeric domain of signal transducing histidine kinase"/>
    <property type="match status" value="1"/>
</dbReference>
<evidence type="ECO:0000256" key="8">
    <source>
        <dbReference type="ARBA" id="ARBA00022840"/>
    </source>
</evidence>
<name>A0A9D2QA44_9FIRM</name>
<dbReference type="PANTHER" id="PTHR42878:SF7">
    <property type="entry name" value="SENSOR HISTIDINE KINASE GLRK"/>
    <property type="match status" value="1"/>
</dbReference>
<evidence type="ECO:0000259" key="11">
    <source>
        <dbReference type="PROSITE" id="PS50109"/>
    </source>
</evidence>
<evidence type="ECO:0000256" key="2">
    <source>
        <dbReference type="ARBA" id="ARBA00004370"/>
    </source>
</evidence>
<evidence type="ECO:0000313" key="13">
    <source>
        <dbReference type="Proteomes" id="UP000823902"/>
    </source>
</evidence>
<protein>
    <recommendedName>
        <fullName evidence="3">histidine kinase</fullName>
        <ecNumber evidence="3">2.7.13.3</ecNumber>
    </recommendedName>
</protein>
<dbReference type="InterPro" id="IPR005467">
    <property type="entry name" value="His_kinase_dom"/>
</dbReference>
<keyword evidence="8" id="KW-0067">ATP-binding</keyword>
<dbReference type="SMART" id="SM00387">
    <property type="entry name" value="HATPase_c"/>
    <property type="match status" value="1"/>
</dbReference>
<evidence type="ECO:0000256" key="10">
    <source>
        <dbReference type="SAM" id="Coils"/>
    </source>
</evidence>
<dbReference type="GO" id="GO:0005524">
    <property type="term" value="F:ATP binding"/>
    <property type="evidence" value="ECO:0007669"/>
    <property type="project" value="UniProtKB-KW"/>
</dbReference>
<accession>A0A9D2QA44</accession>
<evidence type="ECO:0000256" key="1">
    <source>
        <dbReference type="ARBA" id="ARBA00000085"/>
    </source>
</evidence>
<dbReference type="Gene3D" id="1.10.287.130">
    <property type="match status" value="1"/>
</dbReference>
<feature type="domain" description="Histidine kinase" evidence="11">
    <location>
        <begin position="93"/>
        <end position="314"/>
    </location>
</feature>
<dbReference type="EC" id="2.7.13.3" evidence="3"/>
<organism evidence="12 13">
    <name type="scientific">Candidatus Mediterraneibacter faecavium</name>
    <dbReference type="NCBI Taxonomy" id="2838668"/>
    <lineage>
        <taxon>Bacteria</taxon>
        <taxon>Bacillati</taxon>
        <taxon>Bacillota</taxon>
        <taxon>Clostridia</taxon>
        <taxon>Lachnospirales</taxon>
        <taxon>Lachnospiraceae</taxon>
        <taxon>Mediterraneibacter</taxon>
    </lineage>
</organism>
<dbReference type="InterPro" id="IPR003594">
    <property type="entry name" value="HATPase_dom"/>
</dbReference>
<keyword evidence="7 12" id="KW-0418">Kinase</keyword>
<comment type="caution">
    <text evidence="12">The sequence shown here is derived from an EMBL/GenBank/DDBJ whole genome shotgun (WGS) entry which is preliminary data.</text>
</comment>
<reference evidence="12" key="1">
    <citation type="journal article" date="2021" name="PeerJ">
        <title>Extensive microbial diversity within the chicken gut microbiome revealed by metagenomics and culture.</title>
        <authorList>
            <person name="Gilroy R."/>
            <person name="Ravi A."/>
            <person name="Getino M."/>
            <person name="Pursley I."/>
            <person name="Horton D.L."/>
            <person name="Alikhan N.F."/>
            <person name="Baker D."/>
            <person name="Gharbi K."/>
            <person name="Hall N."/>
            <person name="Watson M."/>
            <person name="Adriaenssens E.M."/>
            <person name="Foster-Nyarko E."/>
            <person name="Jarju S."/>
            <person name="Secka A."/>
            <person name="Antonio M."/>
            <person name="Oren A."/>
            <person name="Chaudhuri R.R."/>
            <person name="La Ragione R."/>
            <person name="Hildebrand F."/>
            <person name="Pallen M.J."/>
        </authorList>
    </citation>
    <scope>NUCLEOTIDE SEQUENCE</scope>
    <source>
        <strain evidence="12">CHK196-7946</strain>
    </source>
</reference>
<dbReference type="InterPro" id="IPR050351">
    <property type="entry name" value="BphY/WalK/GraS-like"/>
</dbReference>
<proteinExistence type="predicted"/>
<comment type="catalytic activity">
    <reaction evidence="1">
        <text>ATP + protein L-histidine = ADP + protein N-phospho-L-histidine.</text>
        <dbReference type="EC" id="2.7.13.3"/>
    </reaction>
</comment>
<keyword evidence="4" id="KW-0597">Phosphoprotein</keyword>
<dbReference type="GO" id="GO:0000155">
    <property type="term" value="F:phosphorelay sensor kinase activity"/>
    <property type="evidence" value="ECO:0007669"/>
    <property type="project" value="InterPro"/>
</dbReference>
<dbReference type="GO" id="GO:0000156">
    <property type="term" value="F:phosphorelay response regulator activity"/>
    <property type="evidence" value="ECO:0007669"/>
    <property type="project" value="TreeGrafter"/>
</dbReference>
<evidence type="ECO:0000313" key="12">
    <source>
        <dbReference type="EMBL" id="HJC74331.1"/>
    </source>
</evidence>